<feature type="region of interest" description="Disordered" evidence="1">
    <location>
        <begin position="1"/>
        <end position="43"/>
    </location>
</feature>
<evidence type="ECO:0000313" key="3">
    <source>
        <dbReference type="Proteomes" id="UP000631535"/>
    </source>
</evidence>
<evidence type="ECO:0000256" key="1">
    <source>
        <dbReference type="SAM" id="MobiDB-lite"/>
    </source>
</evidence>
<gene>
    <name evidence="2" type="ORF">GCM10012287_13180</name>
</gene>
<evidence type="ECO:0000313" key="2">
    <source>
        <dbReference type="EMBL" id="GGO45388.1"/>
    </source>
</evidence>
<comment type="caution">
    <text evidence="2">The sequence shown here is derived from an EMBL/GenBank/DDBJ whole genome shotgun (WGS) entry which is preliminary data.</text>
</comment>
<organism evidence="2 3">
    <name type="scientific">Streptomyces daqingensis</name>
    <dbReference type="NCBI Taxonomy" id="1472640"/>
    <lineage>
        <taxon>Bacteria</taxon>
        <taxon>Bacillati</taxon>
        <taxon>Actinomycetota</taxon>
        <taxon>Actinomycetes</taxon>
        <taxon>Kitasatosporales</taxon>
        <taxon>Streptomycetaceae</taxon>
        <taxon>Streptomyces</taxon>
    </lineage>
</organism>
<keyword evidence="3" id="KW-1185">Reference proteome</keyword>
<sequence>MLSKSGVPDVPGEPPADPAGPVGAESLMRASLELPASGDPGGEHLRPLVCWDIDRLENISSARKWRLRTPT</sequence>
<protein>
    <submittedName>
        <fullName evidence="2">Uncharacterized protein</fullName>
    </submittedName>
</protein>
<dbReference type="Proteomes" id="UP000631535">
    <property type="component" value="Unassembled WGS sequence"/>
</dbReference>
<proteinExistence type="predicted"/>
<reference evidence="3" key="1">
    <citation type="journal article" date="2019" name="Int. J. Syst. Evol. Microbiol.">
        <title>The Global Catalogue of Microorganisms (GCM) 10K type strain sequencing project: providing services to taxonomists for standard genome sequencing and annotation.</title>
        <authorList>
            <consortium name="The Broad Institute Genomics Platform"/>
            <consortium name="The Broad Institute Genome Sequencing Center for Infectious Disease"/>
            <person name="Wu L."/>
            <person name="Ma J."/>
        </authorList>
    </citation>
    <scope>NUCLEOTIDE SEQUENCE [LARGE SCALE GENOMIC DNA]</scope>
    <source>
        <strain evidence="3">CGMCC 4.7178</strain>
    </source>
</reference>
<accession>A0ABQ2M0D1</accession>
<name>A0ABQ2M0D1_9ACTN</name>
<dbReference type="EMBL" id="BMMP01000003">
    <property type="protein sequence ID" value="GGO45388.1"/>
    <property type="molecule type" value="Genomic_DNA"/>
</dbReference>